<keyword evidence="2" id="KW-0472">Membrane</keyword>
<feature type="transmembrane region" description="Helical" evidence="2">
    <location>
        <begin position="75"/>
        <end position="96"/>
    </location>
</feature>
<keyword evidence="2" id="KW-1133">Transmembrane helix</keyword>
<dbReference type="PANTHER" id="PTHR37806:SF1">
    <property type="entry name" value="PEPTIDASE C39-LIKE DOMAIN-CONTAINING PROTEIN"/>
    <property type="match status" value="1"/>
</dbReference>
<reference evidence="5" key="1">
    <citation type="submission" date="2023-06" db="EMBL/GenBank/DDBJ databases">
        <title>Identification and characterization of horizontal gene transfer across gut microbiota members of farm animals based on homology search.</title>
        <authorList>
            <person name="Zeman M."/>
            <person name="Kubasova T."/>
            <person name="Jahodarova E."/>
            <person name="Nykrynova M."/>
            <person name="Rychlik I."/>
        </authorList>
    </citation>
    <scope>NUCLEOTIDE SEQUENCE [LARGE SCALE GENOMIC DNA]</scope>
    <source>
        <strain evidence="5">ET340</strain>
    </source>
</reference>
<sequence>MAARTLSVQNARRPVYSAAACAPSLPAQRRVVRRPPAPSQPRQTSARAAAPAPTVYRRPAAARAPARRRRRRHALAALLGKLMVLALCAAALFSVFDLLAQNRMLVSLGSLASGQVIANPAPAPEADAPASDGSGMLTVQAVFQEPSLPNGCEAASLATLLEYNGYSVDLVSLGVDYLPRQSFSYSGPNRYGPDPEQAYAGDPASSSNGWYCFEGPIIEAANAWLRDQGSSLRAQSETGANMDRLEKLLRQGTPVAVWFTQDYEQPRFNTSFTWTLPDGSTYTPYGNLHCVVLTGMDETQCYLADPMQGDSVIERDRFESIYTAMGSRAVVLR</sequence>
<dbReference type="Proteomes" id="UP001529380">
    <property type="component" value="Unassembled WGS sequence"/>
</dbReference>
<dbReference type="InterPro" id="IPR039564">
    <property type="entry name" value="Peptidase_C39-like"/>
</dbReference>
<reference evidence="4 5" key="3">
    <citation type="submission" date="2023-06" db="EMBL/GenBank/DDBJ databases">
        <authorList>
            <person name="Zeman M."/>
            <person name="Kubasova T."/>
            <person name="Jahodarova E."/>
            <person name="Nykrynova M."/>
            <person name="Rychlik I."/>
        </authorList>
    </citation>
    <scope>NUCLEOTIDE SEQUENCE [LARGE SCALE GENOMIC DNA]</scope>
    <source>
        <strain evidence="4 5">ET340</strain>
    </source>
</reference>
<name>A0ABT7URV4_9FIRM</name>
<accession>A0ABT7URV4</accession>
<dbReference type="EMBL" id="JAUDCL010000017">
    <property type="protein sequence ID" value="MDM8201621.1"/>
    <property type="molecule type" value="Genomic_DNA"/>
</dbReference>
<feature type="compositionally biased region" description="Low complexity" evidence="1">
    <location>
        <begin position="40"/>
        <end position="64"/>
    </location>
</feature>
<dbReference type="Gene3D" id="3.90.70.10">
    <property type="entry name" value="Cysteine proteinases"/>
    <property type="match status" value="1"/>
</dbReference>
<reference evidence="4 5" key="2">
    <citation type="submission" date="2023-06" db="EMBL/GenBank/DDBJ databases">
        <title>Identification and characterization of horizontal gene transfer across gut microbiota members of farm animals based on homology search.</title>
        <authorList>
            <person name="Schwarzerova J."/>
            <person name="Nykrynova M."/>
            <person name="Jureckova K."/>
            <person name="Cejkova D."/>
            <person name="Rychlik I."/>
        </authorList>
    </citation>
    <scope>NUCLEOTIDE SEQUENCE [LARGE SCALE GENOMIC DNA]</scope>
    <source>
        <strain evidence="4 5">ET340</strain>
    </source>
</reference>
<dbReference type="PANTHER" id="PTHR37806">
    <property type="entry name" value="LMO0724 PROTEIN"/>
    <property type="match status" value="1"/>
</dbReference>
<proteinExistence type="predicted"/>
<evidence type="ECO:0000256" key="1">
    <source>
        <dbReference type="SAM" id="MobiDB-lite"/>
    </source>
</evidence>
<evidence type="ECO:0000259" key="3">
    <source>
        <dbReference type="Pfam" id="PF13529"/>
    </source>
</evidence>
<dbReference type="RefSeq" id="WP_289600132.1">
    <property type="nucleotide sequence ID" value="NZ_JAUDCL010000017.1"/>
</dbReference>
<organism evidence="4 5">
    <name type="scientific">Allofournierella massiliensis</name>
    <dbReference type="NCBI Taxonomy" id="1650663"/>
    <lineage>
        <taxon>Bacteria</taxon>
        <taxon>Bacillati</taxon>
        <taxon>Bacillota</taxon>
        <taxon>Clostridia</taxon>
        <taxon>Eubacteriales</taxon>
        <taxon>Oscillospiraceae</taxon>
        <taxon>Allofournierella</taxon>
    </lineage>
</organism>
<evidence type="ECO:0000256" key="2">
    <source>
        <dbReference type="SAM" id="Phobius"/>
    </source>
</evidence>
<evidence type="ECO:0000313" key="5">
    <source>
        <dbReference type="Proteomes" id="UP001529380"/>
    </source>
</evidence>
<feature type="domain" description="Peptidase C39-like" evidence="3">
    <location>
        <begin position="138"/>
        <end position="307"/>
    </location>
</feature>
<dbReference type="Pfam" id="PF13529">
    <property type="entry name" value="Peptidase_C39_2"/>
    <property type="match status" value="1"/>
</dbReference>
<keyword evidence="2" id="KW-0812">Transmembrane</keyword>
<evidence type="ECO:0000313" key="4">
    <source>
        <dbReference type="EMBL" id="MDM8201621.1"/>
    </source>
</evidence>
<protein>
    <submittedName>
        <fullName evidence="4">C39 family peptidase</fullName>
    </submittedName>
</protein>
<keyword evidence="5" id="KW-1185">Reference proteome</keyword>
<feature type="region of interest" description="Disordered" evidence="1">
    <location>
        <begin position="27"/>
        <end position="68"/>
    </location>
</feature>
<gene>
    <name evidence="4" type="ORF">QUW08_10025</name>
</gene>
<comment type="caution">
    <text evidence="4">The sequence shown here is derived from an EMBL/GenBank/DDBJ whole genome shotgun (WGS) entry which is preliminary data.</text>
</comment>